<gene>
    <name evidence="3" type="ORF">GCM10010862_52120</name>
</gene>
<organism evidence="3 4">
    <name type="scientific">Devosia nitrariae</name>
    <dbReference type="NCBI Taxonomy" id="2071872"/>
    <lineage>
        <taxon>Bacteria</taxon>
        <taxon>Pseudomonadati</taxon>
        <taxon>Pseudomonadota</taxon>
        <taxon>Alphaproteobacteria</taxon>
        <taxon>Hyphomicrobiales</taxon>
        <taxon>Devosiaceae</taxon>
        <taxon>Devosia</taxon>
    </lineage>
</organism>
<comment type="caution">
    <text evidence="3">The sequence shown here is derived from an EMBL/GenBank/DDBJ whole genome shotgun (WGS) entry which is preliminary data.</text>
</comment>
<name>A0ABQ5WE06_9HYPH</name>
<evidence type="ECO:0000256" key="2">
    <source>
        <dbReference type="SAM" id="Phobius"/>
    </source>
</evidence>
<dbReference type="Proteomes" id="UP001156691">
    <property type="component" value="Unassembled WGS sequence"/>
</dbReference>
<keyword evidence="2" id="KW-0472">Membrane</keyword>
<proteinExistence type="predicted"/>
<evidence type="ECO:0000313" key="3">
    <source>
        <dbReference type="EMBL" id="GLQ57953.1"/>
    </source>
</evidence>
<evidence type="ECO:0008006" key="5">
    <source>
        <dbReference type="Google" id="ProtNLM"/>
    </source>
</evidence>
<protein>
    <recommendedName>
        <fullName evidence="5">SGNH/GDSL hydrolase family protein</fullName>
    </recommendedName>
</protein>
<keyword evidence="4" id="KW-1185">Reference proteome</keyword>
<feature type="transmembrane region" description="Helical" evidence="2">
    <location>
        <begin position="28"/>
        <end position="53"/>
    </location>
</feature>
<accession>A0ABQ5WE06</accession>
<evidence type="ECO:0000313" key="4">
    <source>
        <dbReference type="Proteomes" id="UP001156691"/>
    </source>
</evidence>
<evidence type="ECO:0000256" key="1">
    <source>
        <dbReference type="SAM" id="MobiDB-lite"/>
    </source>
</evidence>
<dbReference type="RefSeq" id="WP_284343349.1">
    <property type="nucleotide sequence ID" value="NZ_BSNS01000026.1"/>
</dbReference>
<sequence length="352" mass="38525">MDELLNPSEVKASKNPPRRRALSRRSGGVAFIVTFAIGAIGTVLFAAAAIAALGAVDRLPAPPVNGTWCIDEKLAWMRANPELLESGVIAVGSSVTWRNLSFGEIPLKEREAVGGVANLAPCFLRINQTHELTNFLLDLSPGTHTVISVVAPRDFEACSTNATEFFDPELLESYLSGQVSEWWVYFRNLRAFTFIGDVIRLPDLSDQLVFEEFGSGPMFRDEPLLVGPARMEAACFDHLRRMATDLTSRGVKLVLVLFPFMPAWVESADSTGEQRAEFLTNVRSSLSGTGAVLVDATGMTFPNEDFADPLHLQWPVVPEFTGYIWERAFQGQGPAWSGYQRGASASIGRPGR</sequence>
<dbReference type="EMBL" id="BSNS01000026">
    <property type="protein sequence ID" value="GLQ57953.1"/>
    <property type="molecule type" value="Genomic_DNA"/>
</dbReference>
<keyword evidence="2" id="KW-1133">Transmembrane helix</keyword>
<feature type="region of interest" description="Disordered" evidence="1">
    <location>
        <begin position="1"/>
        <end position="21"/>
    </location>
</feature>
<keyword evidence="2" id="KW-0812">Transmembrane</keyword>
<reference evidence="4" key="1">
    <citation type="journal article" date="2019" name="Int. J. Syst. Evol. Microbiol.">
        <title>The Global Catalogue of Microorganisms (GCM) 10K type strain sequencing project: providing services to taxonomists for standard genome sequencing and annotation.</title>
        <authorList>
            <consortium name="The Broad Institute Genomics Platform"/>
            <consortium name="The Broad Institute Genome Sequencing Center for Infectious Disease"/>
            <person name="Wu L."/>
            <person name="Ma J."/>
        </authorList>
    </citation>
    <scope>NUCLEOTIDE SEQUENCE [LARGE SCALE GENOMIC DNA]</scope>
    <source>
        <strain evidence="4">NBRC 112416</strain>
    </source>
</reference>